<protein>
    <submittedName>
        <fullName evidence="1">Uncharacterized protein</fullName>
    </submittedName>
</protein>
<sequence length="82" mass="9151">SFFQGAEKSQTAEQGCLCANSSIHSCNISLCSHCEMASTILLLTDHTHFTADEALHVLEDEIPVLYARLLLLCEYVLVYLYL</sequence>
<dbReference type="EMBL" id="HACG01001575">
    <property type="protein sequence ID" value="CEK48440.1"/>
    <property type="molecule type" value="Transcribed_RNA"/>
</dbReference>
<name>A0A0B6XYV9_9EUPU</name>
<evidence type="ECO:0000313" key="1">
    <source>
        <dbReference type="EMBL" id="CEK48440.1"/>
    </source>
</evidence>
<feature type="non-terminal residue" evidence="1">
    <location>
        <position position="1"/>
    </location>
</feature>
<accession>A0A0B6XYV9</accession>
<organism evidence="1">
    <name type="scientific">Arion vulgaris</name>
    <dbReference type="NCBI Taxonomy" id="1028688"/>
    <lineage>
        <taxon>Eukaryota</taxon>
        <taxon>Metazoa</taxon>
        <taxon>Spiralia</taxon>
        <taxon>Lophotrochozoa</taxon>
        <taxon>Mollusca</taxon>
        <taxon>Gastropoda</taxon>
        <taxon>Heterobranchia</taxon>
        <taxon>Euthyneura</taxon>
        <taxon>Panpulmonata</taxon>
        <taxon>Eupulmonata</taxon>
        <taxon>Stylommatophora</taxon>
        <taxon>Helicina</taxon>
        <taxon>Arionoidea</taxon>
        <taxon>Arionidae</taxon>
        <taxon>Arion</taxon>
    </lineage>
</organism>
<reference evidence="1" key="1">
    <citation type="submission" date="2014-12" db="EMBL/GenBank/DDBJ databases">
        <title>Insight into the proteome of Arion vulgaris.</title>
        <authorList>
            <person name="Aradska J."/>
            <person name="Bulat T."/>
            <person name="Smidak R."/>
            <person name="Sarate P."/>
            <person name="Gangsoo J."/>
            <person name="Sialana F."/>
            <person name="Bilban M."/>
            <person name="Lubec G."/>
        </authorList>
    </citation>
    <scope>NUCLEOTIDE SEQUENCE</scope>
    <source>
        <tissue evidence="1">Skin</tissue>
    </source>
</reference>
<gene>
    <name evidence="1" type="primary">ORF3974</name>
</gene>
<dbReference type="AlphaFoldDB" id="A0A0B6XYV9"/>
<proteinExistence type="predicted"/>
<feature type="non-terminal residue" evidence="1">
    <location>
        <position position="82"/>
    </location>
</feature>